<reference evidence="8" key="2">
    <citation type="submission" date="2025-09" db="UniProtKB">
        <authorList>
            <consortium name="Ensembl"/>
        </authorList>
    </citation>
    <scope>IDENTIFICATION</scope>
</reference>
<feature type="transmembrane region" description="Helical" evidence="7">
    <location>
        <begin position="216"/>
        <end position="236"/>
    </location>
</feature>
<proteinExistence type="inferred from homology"/>
<dbReference type="AlphaFoldDB" id="A0A8C4QHN7"/>
<evidence type="ECO:0000256" key="2">
    <source>
        <dbReference type="ARBA" id="ARBA00005577"/>
    </source>
</evidence>
<dbReference type="Ensembl" id="ENSEBUT00000016135.1">
    <property type="protein sequence ID" value="ENSEBUP00000015559.1"/>
    <property type="gene ID" value="ENSEBUG00000009805.1"/>
</dbReference>
<accession>A0A8C4QHN7</accession>
<dbReference type="GO" id="GO:0007219">
    <property type="term" value="P:Notch signaling pathway"/>
    <property type="evidence" value="ECO:0007669"/>
    <property type="project" value="UniProtKB-UniRule"/>
</dbReference>
<comment type="function">
    <text evidence="7">Potential subunit of the gamma-secretase complex, an endoprotease complex that catalyzes the intramembrane cleavage of integral proteins such as Notch receptors.</text>
</comment>
<protein>
    <recommendedName>
        <fullName evidence="7">Gamma-secretase subunit APH-1</fullName>
        <shortName evidence="7">APH-1</shortName>
    </recommendedName>
</protein>
<keyword evidence="5 7" id="KW-1133">Transmembrane helix</keyword>
<evidence type="ECO:0000256" key="7">
    <source>
        <dbReference type="RuleBase" id="RU369072"/>
    </source>
</evidence>
<keyword evidence="6 7" id="KW-0472">Membrane</keyword>
<feature type="transmembrane region" description="Helical" evidence="7">
    <location>
        <begin position="67"/>
        <end position="86"/>
    </location>
</feature>
<evidence type="ECO:0000256" key="4">
    <source>
        <dbReference type="ARBA" id="ARBA00022976"/>
    </source>
</evidence>
<evidence type="ECO:0000313" key="8">
    <source>
        <dbReference type="Ensembl" id="ENSEBUP00000015559.1"/>
    </source>
</evidence>
<comment type="similarity">
    <text evidence="2 7">Belongs to the APH-1 family.</text>
</comment>
<feature type="transmembrane region" description="Helical" evidence="7">
    <location>
        <begin position="117"/>
        <end position="135"/>
    </location>
</feature>
<dbReference type="Pfam" id="PF06105">
    <property type="entry name" value="Aph-1"/>
    <property type="match status" value="1"/>
</dbReference>
<feature type="transmembrane region" description="Helical" evidence="7">
    <location>
        <begin position="6"/>
        <end position="25"/>
    </location>
</feature>
<comment type="subunit">
    <text evidence="7">Component of the gamma-secretase complex.</text>
</comment>
<comment type="subcellular location">
    <subcellularLocation>
        <location evidence="1 7">Membrane</location>
        <topology evidence="1 7">Multi-pass membrane protein</topology>
    </subcellularLocation>
</comment>
<dbReference type="Proteomes" id="UP000694388">
    <property type="component" value="Unplaced"/>
</dbReference>
<dbReference type="PANTHER" id="PTHR12889">
    <property type="entry name" value="GAMMA-SECRETASE SUBUNIT APH-1"/>
    <property type="match status" value="1"/>
</dbReference>
<evidence type="ECO:0000256" key="3">
    <source>
        <dbReference type="ARBA" id="ARBA00022692"/>
    </source>
</evidence>
<keyword evidence="9" id="KW-1185">Reference proteome</keyword>
<sequence length="263" mass="28842">MTLSVFIGCSFITFGPAFSLFVLTIAPDPLRIIILVAGSFFWLLSLLLSSLVWFIAEKVNESLGQNLQHQLLVFGVVISVLLQEIFRFAFFRILQKAEHGLTVFTNDGQPPITVRQMSYVAGLGFGVVSAAFSMLNLLAQASGPGTVGIHGDSQYFFITSAFMSLALVFLHTCWGVVFFGACEHRRWFGIFIVVVSHLLISVLSLVGPLHKVCLPAAYTSLLLLAVWAFNVAGVSLRGLQRFLPSGCQTNEQLPLLQPSLEEE</sequence>
<dbReference type="GeneTree" id="ENSGT00390000002049"/>
<organism evidence="8 9">
    <name type="scientific">Eptatretus burgeri</name>
    <name type="common">Inshore hagfish</name>
    <dbReference type="NCBI Taxonomy" id="7764"/>
    <lineage>
        <taxon>Eukaryota</taxon>
        <taxon>Metazoa</taxon>
        <taxon>Chordata</taxon>
        <taxon>Craniata</taxon>
        <taxon>Vertebrata</taxon>
        <taxon>Cyclostomata</taxon>
        <taxon>Myxini</taxon>
        <taxon>Myxiniformes</taxon>
        <taxon>Myxinidae</taxon>
        <taxon>Eptatretinae</taxon>
        <taxon>Eptatretus</taxon>
    </lineage>
</organism>
<dbReference type="InterPro" id="IPR009294">
    <property type="entry name" value="Aph-1"/>
</dbReference>
<evidence type="ECO:0000256" key="1">
    <source>
        <dbReference type="ARBA" id="ARBA00004141"/>
    </source>
</evidence>
<keyword evidence="3 7" id="KW-0812">Transmembrane</keyword>
<dbReference type="GO" id="GO:0016485">
    <property type="term" value="P:protein processing"/>
    <property type="evidence" value="ECO:0007669"/>
    <property type="project" value="UniProtKB-UniRule"/>
</dbReference>
<evidence type="ECO:0000256" key="5">
    <source>
        <dbReference type="ARBA" id="ARBA00022989"/>
    </source>
</evidence>
<feature type="transmembrane region" description="Helical" evidence="7">
    <location>
        <begin position="155"/>
        <end position="180"/>
    </location>
</feature>
<feature type="transmembrane region" description="Helical" evidence="7">
    <location>
        <begin position="32"/>
        <end position="55"/>
    </location>
</feature>
<dbReference type="GO" id="GO:0070765">
    <property type="term" value="C:gamma-secretase complex"/>
    <property type="evidence" value="ECO:0007669"/>
    <property type="project" value="UniProtKB-UniRule"/>
</dbReference>
<name>A0A8C4QHN7_EPTBU</name>
<reference evidence="8" key="1">
    <citation type="submission" date="2025-08" db="UniProtKB">
        <authorList>
            <consortium name="Ensembl"/>
        </authorList>
    </citation>
    <scope>IDENTIFICATION</scope>
</reference>
<dbReference type="OMA" id="DTNNYLH"/>
<keyword evidence="4 7" id="KW-0914">Notch signaling pathway</keyword>
<evidence type="ECO:0000313" key="9">
    <source>
        <dbReference type="Proteomes" id="UP000694388"/>
    </source>
</evidence>
<feature type="transmembrane region" description="Helical" evidence="7">
    <location>
        <begin position="187"/>
        <end position="210"/>
    </location>
</feature>
<evidence type="ECO:0000256" key="6">
    <source>
        <dbReference type="ARBA" id="ARBA00023136"/>
    </source>
</evidence>